<dbReference type="InterPro" id="IPR029787">
    <property type="entry name" value="Nucleotide_cyclase"/>
</dbReference>
<feature type="domain" description="GGDEF" evidence="6">
    <location>
        <begin position="465"/>
        <end position="598"/>
    </location>
</feature>
<protein>
    <recommendedName>
        <fullName evidence="1">cyclic-guanylate-specific phosphodiesterase</fullName>
        <ecNumber evidence="1">3.1.4.52</ecNumber>
    </recommendedName>
</protein>
<dbReference type="NCBIfam" id="TIGR00254">
    <property type="entry name" value="GGDEF"/>
    <property type="match status" value="1"/>
</dbReference>
<dbReference type="SMART" id="SM00052">
    <property type="entry name" value="EAL"/>
    <property type="match status" value="1"/>
</dbReference>
<dbReference type="Gene3D" id="3.30.450.20">
    <property type="entry name" value="PAS domain"/>
    <property type="match status" value="2"/>
</dbReference>
<dbReference type="Gene3D" id="3.20.20.450">
    <property type="entry name" value="EAL domain"/>
    <property type="match status" value="1"/>
</dbReference>
<dbReference type="FunFam" id="3.20.20.450:FF:000001">
    <property type="entry name" value="Cyclic di-GMP phosphodiesterase yahA"/>
    <property type="match status" value="1"/>
</dbReference>
<dbReference type="PROSITE" id="PS50113">
    <property type="entry name" value="PAC"/>
    <property type="match status" value="1"/>
</dbReference>
<dbReference type="InterPro" id="IPR043128">
    <property type="entry name" value="Rev_trsase/Diguanyl_cyclase"/>
</dbReference>
<dbReference type="InterPro" id="IPR035919">
    <property type="entry name" value="EAL_sf"/>
</dbReference>
<evidence type="ECO:0000256" key="1">
    <source>
        <dbReference type="ARBA" id="ARBA00012282"/>
    </source>
</evidence>
<dbReference type="Pfam" id="PF00990">
    <property type="entry name" value="GGDEF"/>
    <property type="match status" value="1"/>
</dbReference>
<evidence type="ECO:0000313" key="8">
    <source>
        <dbReference type="Proteomes" id="UP000190896"/>
    </source>
</evidence>
<sequence length="877" mass="98442">MLFDGAAQSVLVTFFVALVFLGVHSPHIALDTSGLWLSVLVVVLLLRGWEAWAYKKERFNKRSAGEWLRQHRIGVLLTGLVWGWAGVQFFPVDQVQYQIFTVLVLAGLAAGALTVHAPDYHSYVSYATPTLIPVGIASLLQGTNLHLGMGVLVIALLLFLLRAGKRMHESFLTSLHLRYENMNLLEDLEREKSRLGNRLSRILDGSASEVYVFDGRDLRCKMINTGALESLGYEEGAVLDMTALDLLNMKDRSDFELIAAALKSTPEHSMALQVRHRREDGSTYPVEARLQYSEREEPTAMDVTVREQAEQMARERQALVQSVVTSAPISLWSLDTQGNLTFFVDTGFWQSDTFPRACVGDNLFSVYAGIPQVVSHAHQALAGERFVTDIEVDGDTYEIHYSPLLDMDNQVYGAIGVALDNTERKQYERKLIRQANFDDLTGLPNKNYMMPRLMEAFVRAHRERSRVALLFADLDNFKTVNDTLGHKAGDELLQLAGSRMQEILRDTDALYRISGDEFVIMLEGLNQPRDAEVVARKLLDKFQRPFVLRAGEVFASCSVGICFYPDDGESPEKLLQSADAAMYGAKAKGRNTYHLFTRAMREDAERRLAIESRLRRAMERDELSLVYQPKVSTRDGFIAGAEVLLRWHNPDLGWVPPDQFISVAEDAGLISSIGQWVIRQATSEANRWRDVCQVPINVAINISSRQFRGENLLLSVEEALQETGLPPELLELEITESLLVQDAPETLDTLRALKDQGVRLALDDFGTGYSSLSYLKRFPMDVLKIDRSFVRDIGIDPSDEALVEAIVAMAHALDLELVAEGVETDEQMQFLQLRNIDLIQGYYYSPPVFIEHFREMISQSPPALLPQTSADTAISVL</sequence>
<organism evidence="7 8">
    <name type="scientific">Solemya velesiana gill symbiont</name>
    <dbReference type="NCBI Taxonomy" id="1918948"/>
    <lineage>
        <taxon>Bacteria</taxon>
        <taxon>Pseudomonadati</taxon>
        <taxon>Pseudomonadota</taxon>
        <taxon>Gammaproteobacteria</taxon>
        <taxon>sulfur-oxidizing symbionts</taxon>
    </lineage>
</organism>
<dbReference type="InterPro" id="IPR001633">
    <property type="entry name" value="EAL_dom"/>
</dbReference>
<dbReference type="InterPro" id="IPR000014">
    <property type="entry name" value="PAS"/>
</dbReference>
<dbReference type="Pfam" id="PF00563">
    <property type="entry name" value="EAL"/>
    <property type="match status" value="1"/>
</dbReference>
<feature type="transmembrane region" description="Helical" evidence="3">
    <location>
        <begin position="9"/>
        <end position="29"/>
    </location>
</feature>
<feature type="transmembrane region" description="Helical" evidence="3">
    <location>
        <begin position="97"/>
        <end position="116"/>
    </location>
</feature>
<keyword evidence="2" id="KW-0973">c-di-GMP</keyword>
<keyword evidence="3" id="KW-1133">Transmembrane helix</keyword>
<feature type="domain" description="EAL" evidence="5">
    <location>
        <begin position="607"/>
        <end position="861"/>
    </location>
</feature>
<dbReference type="GO" id="GO:0071111">
    <property type="term" value="F:cyclic-guanylate-specific phosphodiesterase activity"/>
    <property type="evidence" value="ECO:0007669"/>
    <property type="project" value="UniProtKB-EC"/>
</dbReference>
<dbReference type="PANTHER" id="PTHR44757:SF2">
    <property type="entry name" value="BIOFILM ARCHITECTURE MAINTENANCE PROTEIN MBAA"/>
    <property type="match status" value="1"/>
</dbReference>
<dbReference type="InterPro" id="IPR000160">
    <property type="entry name" value="GGDEF_dom"/>
</dbReference>
<dbReference type="SMART" id="SM00267">
    <property type="entry name" value="GGDEF"/>
    <property type="match status" value="1"/>
</dbReference>
<feature type="transmembrane region" description="Helical" evidence="3">
    <location>
        <begin position="35"/>
        <end position="52"/>
    </location>
</feature>
<dbReference type="PROSITE" id="PS50887">
    <property type="entry name" value="GGDEF"/>
    <property type="match status" value="1"/>
</dbReference>
<proteinExistence type="predicted"/>
<feature type="transmembrane region" description="Helical" evidence="3">
    <location>
        <begin position="73"/>
        <end position="91"/>
    </location>
</feature>
<comment type="caution">
    <text evidence="7">The sequence shown here is derived from an EMBL/GenBank/DDBJ whole genome shotgun (WGS) entry which is preliminary data.</text>
</comment>
<evidence type="ECO:0000256" key="3">
    <source>
        <dbReference type="SAM" id="Phobius"/>
    </source>
</evidence>
<dbReference type="Proteomes" id="UP000190896">
    <property type="component" value="Unassembled WGS sequence"/>
</dbReference>
<evidence type="ECO:0000259" key="4">
    <source>
        <dbReference type="PROSITE" id="PS50113"/>
    </source>
</evidence>
<dbReference type="CDD" id="cd01949">
    <property type="entry name" value="GGDEF"/>
    <property type="match status" value="1"/>
</dbReference>
<dbReference type="PANTHER" id="PTHR44757">
    <property type="entry name" value="DIGUANYLATE CYCLASE DGCP"/>
    <property type="match status" value="1"/>
</dbReference>
<accession>A0A1T2KYE2</accession>
<dbReference type="AlphaFoldDB" id="A0A1T2KYE2"/>
<dbReference type="Gene3D" id="3.30.70.270">
    <property type="match status" value="1"/>
</dbReference>
<dbReference type="CDD" id="cd01948">
    <property type="entry name" value="EAL"/>
    <property type="match status" value="1"/>
</dbReference>
<evidence type="ECO:0000259" key="5">
    <source>
        <dbReference type="PROSITE" id="PS50883"/>
    </source>
</evidence>
<name>A0A1T2KYE2_9GAMM</name>
<dbReference type="EC" id="3.1.4.52" evidence="1"/>
<keyword evidence="3" id="KW-0812">Transmembrane</keyword>
<dbReference type="SUPFAM" id="SSF55073">
    <property type="entry name" value="Nucleotide cyclase"/>
    <property type="match status" value="1"/>
</dbReference>
<dbReference type="InterPro" id="IPR000700">
    <property type="entry name" value="PAS-assoc_C"/>
</dbReference>
<dbReference type="EMBL" id="MPRJ01000001">
    <property type="protein sequence ID" value="OOZ37887.1"/>
    <property type="molecule type" value="Genomic_DNA"/>
</dbReference>
<dbReference type="CDD" id="cd00130">
    <property type="entry name" value="PAS"/>
    <property type="match status" value="1"/>
</dbReference>
<feature type="domain" description="PAC" evidence="4">
    <location>
        <begin position="381"/>
        <end position="433"/>
    </location>
</feature>
<dbReference type="NCBIfam" id="TIGR00229">
    <property type="entry name" value="sensory_box"/>
    <property type="match status" value="1"/>
</dbReference>
<keyword evidence="8" id="KW-1185">Reference proteome</keyword>
<dbReference type="InterPro" id="IPR052155">
    <property type="entry name" value="Biofilm_reg_signaling"/>
</dbReference>
<reference evidence="7 8" key="1">
    <citation type="submission" date="2016-11" db="EMBL/GenBank/DDBJ databases">
        <title>Mixed transmission modes and dynamic genome evolution in an obligate animal-bacterial symbiosis.</title>
        <authorList>
            <person name="Russell S.L."/>
            <person name="Corbett-Detig R.B."/>
            <person name="Cavanaugh C.M."/>
        </authorList>
    </citation>
    <scope>NUCLEOTIDE SEQUENCE [LARGE SCALE GENOMIC DNA]</scope>
    <source>
        <strain evidence="7">Se-Cadez</strain>
    </source>
</reference>
<feature type="transmembrane region" description="Helical" evidence="3">
    <location>
        <begin position="146"/>
        <end position="164"/>
    </location>
</feature>
<evidence type="ECO:0000256" key="2">
    <source>
        <dbReference type="ARBA" id="ARBA00022636"/>
    </source>
</evidence>
<evidence type="ECO:0000259" key="6">
    <source>
        <dbReference type="PROSITE" id="PS50887"/>
    </source>
</evidence>
<evidence type="ECO:0000313" key="7">
    <source>
        <dbReference type="EMBL" id="OOZ37887.1"/>
    </source>
</evidence>
<dbReference type="SUPFAM" id="SSF141868">
    <property type="entry name" value="EAL domain-like"/>
    <property type="match status" value="1"/>
</dbReference>
<keyword evidence="3" id="KW-0472">Membrane</keyword>
<dbReference type="PROSITE" id="PS50883">
    <property type="entry name" value="EAL"/>
    <property type="match status" value="1"/>
</dbReference>
<dbReference type="InterPro" id="IPR035965">
    <property type="entry name" value="PAS-like_dom_sf"/>
</dbReference>
<dbReference type="SUPFAM" id="SSF55785">
    <property type="entry name" value="PYP-like sensor domain (PAS domain)"/>
    <property type="match status" value="2"/>
</dbReference>
<gene>
    <name evidence="7" type="ORF">BOW51_00320</name>
</gene>